<evidence type="ECO:0000313" key="2">
    <source>
        <dbReference type="EMBL" id="SFS21881.1"/>
    </source>
</evidence>
<accession>A0A1I6N1Z2</accession>
<name>A0A1I6N1Z2_9RHOB</name>
<proteinExistence type="predicted"/>
<keyword evidence="1" id="KW-0472">Membrane</keyword>
<keyword evidence="1" id="KW-0812">Transmembrane</keyword>
<dbReference type="Proteomes" id="UP000198926">
    <property type="component" value="Unassembled WGS sequence"/>
</dbReference>
<organism evidence="2 3">
    <name type="scientific">Yoonia litorea</name>
    <dbReference type="NCBI Taxonomy" id="1123755"/>
    <lineage>
        <taxon>Bacteria</taxon>
        <taxon>Pseudomonadati</taxon>
        <taxon>Pseudomonadota</taxon>
        <taxon>Alphaproteobacteria</taxon>
        <taxon>Rhodobacterales</taxon>
        <taxon>Paracoccaceae</taxon>
        <taxon>Yoonia</taxon>
    </lineage>
</organism>
<dbReference type="AlphaFoldDB" id="A0A1I6N1Z2"/>
<evidence type="ECO:0000256" key="1">
    <source>
        <dbReference type="SAM" id="Phobius"/>
    </source>
</evidence>
<dbReference type="EMBL" id="FOZM01000003">
    <property type="protein sequence ID" value="SFS21881.1"/>
    <property type="molecule type" value="Genomic_DNA"/>
</dbReference>
<protein>
    <recommendedName>
        <fullName evidence="4">Flp pilus assembly protein, pilin Flp</fullName>
    </recommendedName>
</protein>
<keyword evidence="1" id="KW-1133">Transmembrane helix</keyword>
<sequence length="55" mass="5775">MTFVRKFFNDEDGAISVDFVVLTAAIVTLGLVVGAVISSGAEGLANRTEAELNNM</sequence>
<keyword evidence="3" id="KW-1185">Reference proteome</keyword>
<dbReference type="RefSeq" id="WP_165606611.1">
    <property type="nucleotide sequence ID" value="NZ_FOZM01000003.1"/>
</dbReference>
<reference evidence="2 3" key="1">
    <citation type="submission" date="2016-10" db="EMBL/GenBank/DDBJ databases">
        <authorList>
            <person name="de Groot N.N."/>
        </authorList>
    </citation>
    <scope>NUCLEOTIDE SEQUENCE [LARGE SCALE GENOMIC DNA]</scope>
    <source>
        <strain evidence="2 3">DSM 29433</strain>
    </source>
</reference>
<feature type="transmembrane region" description="Helical" evidence="1">
    <location>
        <begin position="15"/>
        <end position="37"/>
    </location>
</feature>
<evidence type="ECO:0008006" key="4">
    <source>
        <dbReference type="Google" id="ProtNLM"/>
    </source>
</evidence>
<gene>
    <name evidence="2" type="ORF">SAMN05444714_2994</name>
</gene>
<dbReference type="STRING" id="1123755.SAMN05444714_2994"/>
<evidence type="ECO:0000313" key="3">
    <source>
        <dbReference type="Proteomes" id="UP000198926"/>
    </source>
</evidence>